<feature type="region of interest" description="Disordered" evidence="1">
    <location>
        <begin position="52"/>
        <end position="79"/>
    </location>
</feature>
<evidence type="ECO:0000313" key="4">
    <source>
        <dbReference type="Proteomes" id="UP000886469"/>
    </source>
</evidence>
<protein>
    <recommendedName>
        <fullName evidence="2">UDP-glucose/GDP-mannose dehydrogenase N-terminal domain-containing protein</fullName>
    </recommendedName>
</protein>
<gene>
    <name evidence="3" type="ORF">E4Q08_14390</name>
</gene>
<sequence length="79" mass="8490">MLPLSGLTSPLGNKRKFGLEQRVERNAADGRLQFTTDVVAVHHGTPQFIGVGTPPDEDGSADLQFQPDTDATCAKRRVG</sequence>
<evidence type="ECO:0000259" key="2">
    <source>
        <dbReference type="Pfam" id="PF03721"/>
    </source>
</evidence>
<reference evidence="3" key="1">
    <citation type="submission" date="2019-03" db="EMBL/GenBank/DDBJ databases">
        <title>Metabolic reconstructions from genomes of highly enriched 'Candidatus Accumulibacter' and 'Candidatus Competibacter' bioreactor populations.</title>
        <authorList>
            <person name="Annavajhala M.K."/>
            <person name="Welles L."/>
            <person name="Abbas B."/>
            <person name="Sorokin D."/>
            <person name="Park H."/>
            <person name="Van Loosdrecht M."/>
            <person name="Chandran K."/>
        </authorList>
    </citation>
    <scope>NUCLEOTIDE SEQUENCE</scope>
    <source>
        <strain evidence="3">SBR_L</strain>
    </source>
</reference>
<comment type="caution">
    <text evidence="3">The sequence shown here is derived from an EMBL/GenBank/DDBJ whole genome shotgun (WGS) entry which is preliminary data.</text>
</comment>
<dbReference type="InterPro" id="IPR001732">
    <property type="entry name" value="UDP-Glc/GDP-Man_DH_N"/>
</dbReference>
<feature type="domain" description="UDP-glucose/GDP-mannose dehydrogenase N-terminal" evidence="2">
    <location>
        <begin position="18"/>
        <end position="66"/>
    </location>
</feature>
<organism evidence="3 4">
    <name type="scientific">Candidatus Accumulibacter contiguus</name>
    <dbReference type="NCBI Taxonomy" id="2954381"/>
    <lineage>
        <taxon>Bacteria</taxon>
        <taxon>Pseudomonadati</taxon>
        <taxon>Pseudomonadota</taxon>
        <taxon>Betaproteobacteria</taxon>
        <taxon>Candidatus Accumulibacter</taxon>
    </lineage>
</organism>
<dbReference type="EMBL" id="SPMX01000041">
    <property type="protein sequence ID" value="NMQ06356.1"/>
    <property type="molecule type" value="Genomic_DNA"/>
</dbReference>
<accession>A0ABX1TCW2</accession>
<evidence type="ECO:0000256" key="1">
    <source>
        <dbReference type="SAM" id="MobiDB-lite"/>
    </source>
</evidence>
<name>A0ABX1TCW2_9PROT</name>
<evidence type="ECO:0000313" key="3">
    <source>
        <dbReference type="EMBL" id="NMQ06356.1"/>
    </source>
</evidence>
<dbReference type="Pfam" id="PF03721">
    <property type="entry name" value="UDPG_MGDP_dh_N"/>
    <property type="match status" value="1"/>
</dbReference>
<dbReference type="Proteomes" id="UP000886469">
    <property type="component" value="Unassembled WGS sequence"/>
</dbReference>
<keyword evidence="4" id="KW-1185">Reference proteome</keyword>
<dbReference type="Gene3D" id="3.40.50.720">
    <property type="entry name" value="NAD(P)-binding Rossmann-like Domain"/>
    <property type="match status" value="1"/>
</dbReference>
<proteinExistence type="predicted"/>